<feature type="domain" description="GP-PDE" evidence="1">
    <location>
        <begin position="32"/>
        <end position="302"/>
    </location>
</feature>
<keyword evidence="3" id="KW-1185">Reference proteome</keyword>
<evidence type="ECO:0000259" key="1">
    <source>
        <dbReference type="PROSITE" id="PS51704"/>
    </source>
</evidence>
<organism evidence="2 3">
    <name type="scientific">Pseudopedobacter beijingensis</name>
    <dbReference type="NCBI Taxonomy" id="1207056"/>
    <lineage>
        <taxon>Bacteria</taxon>
        <taxon>Pseudomonadati</taxon>
        <taxon>Bacteroidota</taxon>
        <taxon>Sphingobacteriia</taxon>
        <taxon>Sphingobacteriales</taxon>
        <taxon>Sphingobacteriaceae</taxon>
        <taxon>Pseudopedobacter</taxon>
    </lineage>
</organism>
<reference evidence="3" key="1">
    <citation type="journal article" date="2019" name="Int. J. Syst. Evol. Microbiol.">
        <title>The Global Catalogue of Microorganisms (GCM) 10K type strain sequencing project: providing services to taxonomists for standard genome sequencing and annotation.</title>
        <authorList>
            <consortium name="The Broad Institute Genomics Platform"/>
            <consortium name="The Broad Institute Genome Sequencing Center for Infectious Disease"/>
            <person name="Wu L."/>
            <person name="Ma J."/>
        </authorList>
    </citation>
    <scope>NUCLEOTIDE SEQUENCE [LARGE SCALE GENOMIC DNA]</scope>
    <source>
        <strain evidence="3">CCUG 53762</strain>
    </source>
</reference>
<dbReference type="InterPro" id="IPR017946">
    <property type="entry name" value="PLC-like_Pdiesterase_TIM-brl"/>
</dbReference>
<dbReference type="Pfam" id="PF03009">
    <property type="entry name" value="GDPD"/>
    <property type="match status" value="1"/>
</dbReference>
<sequence>MMISTLKQAILITIGTLFCLLSYSQTSTFPQLSMEAHRGGRGLFPENTIEAMKFALELPGTNTLEMDLCISKDKKVVVSHDVYFHQNITTTPQGKYLTAEEAKTHLLYQMNYDSIRKYDVGLKPHPDYPKQQRFATVKPLLEDLLNETEKTADKQGRKIYYNMEIKSRKAGDEKEHPVPEEFVDLVYKILKEKGIVSRTVIQSFDMRPLQVLHRKYPEVKLSLLTGKNAVSPQQMINRLGFTPAVYSPEYHTVSAEMIAFCHERNIKVLPWTVNTKEEIDQLISLGVDGIISDYPDLFKDVSRKTINK</sequence>
<dbReference type="InterPro" id="IPR030395">
    <property type="entry name" value="GP_PDE_dom"/>
</dbReference>
<dbReference type="PROSITE" id="PS51704">
    <property type="entry name" value="GP_PDE"/>
    <property type="match status" value="1"/>
</dbReference>
<dbReference type="SUPFAM" id="SSF51695">
    <property type="entry name" value="PLC-like phosphodiesterases"/>
    <property type="match status" value="1"/>
</dbReference>
<comment type="caution">
    <text evidence="2">The sequence shown here is derived from an EMBL/GenBank/DDBJ whole genome shotgun (WGS) entry which is preliminary data.</text>
</comment>
<proteinExistence type="predicted"/>
<dbReference type="PANTHER" id="PTHR46211">
    <property type="entry name" value="GLYCEROPHOSPHORYL DIESTER PHOSPHODIESTERASE"/>
    <property type="match status" value="1"/>
</dbReference>
<dbReference type="PANTHER" id="PTHR46211:SF14">
    <property type="entry name" value="GLYCEROPHOSPHODIESTER PHOSPHODIESTERASE"/>
    <property type="match status" value="1"/>
</dbReference>
<accession>A0ABW4IDV2</accession>
<evidence type="ECO:0000313" key="2">
    <source>
        <dbReference type="EMBL" id="MFD1630380.1"/>
    </source>
</evidence>
<dbReference type="Gene3D" id="3.20.20.190">
    <property type="entry name" value="Phosphatidylinositol (PI) phosphodiesterase"/>
    <property type="match status" value="1"/>
</dbReference>
<dbReference type="EMBL" id="JBHUDG010000016">
    <property type="protein sequence ID" value="MFD1630380.1"/>
    <property type="molecule type" value="Genomic_DNA"/>
</dbReference>
<dbReference type="RefSeq" id="WP_379662758.1">
    <property type="nucleotide sequence ID" value="NZ_JBHUDG010000016.1"/>
</dbReference>
<dbReference type="Proteomes" id="UP001597118">
    <property type="component" value="Unassembled WGS sequence"/>
</dbReference>
<gene>
    <name evidence="2" type="ORF">ACFSAH_10860</name>
</gene>
<evidence type="ECO:0000313" key="3">
    <source>
        <dbReference type="Proteomes" id="UP001597118"/>
    </source>
</evidence>
<name>A0ABW4IDV2_9SPHI</name>
<protein>
    <submittedName>
        <fullName evidence="2">Glycerophosphodiester phosphodiesterase family protein</fullName>
    </submittedName>
</protein>